<reference evidence="1" key="1">
    <citation type="journal article" date="2019" name="Sci. Rep.">
        <title>Draft genome of Tanacetum cinerariifolium, the natural source of mosquito coil.</title>
        <authorList>
            <person name="Yamashiro T."/>
            <person name="Shiraishi A."/>
            <person name="Satake H."/>
            <person name="Nakayama K."/>
        </authorList>
    </citation>
    <scope>NUCLEOTIDE SEQUENCE</scope>
</reference>
<evidence type="ECO:0000313" key="1">
    <source>
        <dbReference type="EMBL" id="GFD07995.1"/>
    </source>
</evidence>
<proteinExistence type="predicted"/>
<name>A0A699TBR9_TANCI</name>
<dbReference type="EMBL" id="BKCJ011235237">
    <property type="protein sequence ID" value="GFD07995.1"/>
    <property type="molecule type" value="Genomic_DNA"/>
</dbReference>
<accession>A0A699TBR9</accession>
<gene>
    <name evidence="1" type="ORF">Tci_879964</name>
</gene>
<protein>
    <submittedName>
        <fullName evidence="1">Uncharacterized protein</fullName>
    </submittedName>
</protein>
<organism evidence="1">
    <name type="scientific">Tanacetum cinerariifolium</name>
    <name type="common">Dalmatian daisy</name>
    <name type="synonym">Chrysanthemum cinerariifolium</name>
    <dbReference type="NCBI Taxonomy" id="118510"/>
    <lineage>
        <taxon>Eukaryota</taxon>
        <taxon>Viridiplantae</taxon>
        <taxon>Streptophyta</taxon>
        <taxon>Embryophyta</taxon>
        <taxon>Tracheophyta</taxon>
        <taxon>Spermatophyta</taxon>
        <taxon>Magnoliopsida</taxon>
        <taxon>eudicotyledons</taxon>
        <taxon>Gunneridae</taxon>
        <taxon>Pentapetalae</taxon>
        <taxon>asterids</taxon>
        <taxon>campanulids</taxon>
        <taxon>Asterales</taxon>
        <taxon>Asteraceae</taxon>
        <taxon>Asteroideae</taxon>
        <taxon>Anthemideae</taxon>
        <taxon>Anthemidinae</taxon>
        <taxon>Tanacetum</taxon>
    </lineage>
</organism>
<feature type="non-terminal residue" evidence="1">
    <location>
        <position position="1"/>
    </location>
</feature>
<comment type="caution">
    <text evidence="1">The sequence shown here is derived from an EMBL/GenBank/DDBJ whole genome shotgun (WGS) entry which is preliminary data.</text>
</comment>
<sequence length="10" mass="1140">WVDPPTLLLS</sequence>